<protein>
    <submittedName>
        <fullName evidence="2">Uncharacterized protein</fullName>
    </submittedName>
</protein>
<reference evidence="2 3" key="1">
    <citation type="journal article" date="2013" name="Science">
        <title>Pandoraviruses: amoeba viruses with genomes up to 2.5 Mb reaching that of parasitic eukaryotes.</title>
        <authorList>
            <person name="Philippe N."/>
            <person name="Legendre M."/>
            <person name="Doutre G."/>
            <person name="Coute Y."/>
            <person name="Poirot O."/>
            <person name="Lescot M."/>
            <person name="Arslan D."/>
            <person name="Seltzer V."/>
            <person name="Bertaux L."/>
            <person name="Bruley C."/>
            <person name="Garin J."/>
            <person name="Claverie J.M."/>
            <person name="Abergel C."/>
        </authorList>
    </citation>
    <scope>NUCLEOTIDE SEQUENCE [LARGE SCALE GENOMIC DNA]</scope>
</reference>
<name>S4VTT9_9VIRU</name>
<evidence type="ECO:0000256" key="1">
    <source>
        <dbReference type="SAM" id="MobiDB-lite"/>
    </source>
</evidence>
<organism evidence="2 3">
    <name type="scientific">Pandoravirus salinus</name>
    <dbReference type="NCBI Taxonomy" id="1349410"/>
    <lineage>
        <taxon>Viruses</taxon>
        <taxon>Pandoravirus</taxon>
    </lineage>
</organism>
<dbReference type="Proteomes" id="UP000204584">
    <property type="component" value="Segment"/>
</dbReference>
<keyword evidence="3" id="KW-1185">Reference proteome</keyword>
<gene>
    <name evidence="2" type="ORF">psal_cds_305</name>
</gene>
<sequence length="513" mass="53673">MGDSRRASRCYEPVTPPGSSPDTPILVDALLPPPPPPLFPVGTKRRRQPPSDSSEHRAAGARAPSTSDGGAAVTYSPVLPHGFAVRLSSGAVDAGIAARAAFSLACLRSTGPVCRNVVGPLVHTLGRYFAGGGRVTVAGRTGRTAEYRSVEALVATRRTAFTSDDARAAARRWLAACALAQVSRARWHPRRFTPSDAVLDAVYAHLAEAAAPGDLLRAAPIEMHAWLQRSGDLRARLSWALLHATTAASASRAVGAMATPRERVDAGRLALALDTLGRQPSLLAAAPLALLDAAAEEEPPSLCDGVSNPCGCPSARLCTAWGPERSVGAWQRSAVETVAFVVATPARAIRGPPLAPVARAPKPLAPAPIVISIDDDDGDCMAPTSPLGAAAEGAAAAPRQQDTHAIAGAATSDTTEIASPVDNACDERRPRKKRTRSASPHVATAAGSLPLRPDDTHKDKCDCPPLCDDATSTPPTHCAAREVDQDESFWQWLDEQFPCEPLPFLSSSPSSLW</sequence>
<dbReference type="KEGG" id="vg:16605696"/>
<accession>S4VTT9</accession>
<feature type="region of interest" description="Disordered" evidence="1">
    <location>
        <begin position="376"/>
        <end position="455"/>
    </location>
</feature>
<dbReference type="GeneID" id="16605696"/>
<proteinExistence type="predicted"/>
<feature type="compositionally biased region" description="Low complexity" evidence="1">
    <location>
        <begin position="388"/>
        <end position="397"/>
    </location>
</feature>
<evidence type="ECO:0000313" key="2">
    <source>
        <dbReference type="EMBL" id="AGO83909.1"/>
    </source>
</evidence>
<evidence type="ECO:0000313" key="3">
    <source>
        <dbReference type="Proteomes" id="UP000204584"/>
    </source>
</evidence>
<dbReference type="RefSeq" id="YP_008436975.1">
    <property type="nucleotide sequence ID" value="NC_022098.1"/>
</dbReference>
<feature type="region of interest" description="Disordered" evidence="1">
    <location>
        <begin position="1"/>
        <end position="72"/>
    </location>
</feature>
<dbReference type="EMBL" id="KC977571">
    <property type="protein sequence ID" value="AGO83909.1"/>
    <property type="molecule type" value="Genomic_DNA"/>
</dbReference>